<keyword evidence="2" id="KW-0645">Protease</keyword>
<dbReference type="AlphaFoldDB" id="A0A8E2EXW7"/>
<proteinExistence type="predicted"/>
<protein>
    <submittedName>
        <fullName evidence="2">Aminopeptidase ypdF</fullName>
    </submittedName>
</protein>
<dbReference type="InterPro" id="IPR029149">
    <property type="entry name" value="Creatin/AminoP/Spt16_N"/>
</dbReference>
<sequence length="466" mass="52483">MDLKGHGTHDAQLMKYSIRPFPLRFSIWQLCSNSADGLVGRVEQCSIRTLNRNLSFLDNAHPIAAEEFIHRRDNLAKALATAGVDCFVLEPGYTFQYYANVSQTDWEPWEPEERPFLMVVEPVTNKSNGEIRARTSFLSPKFEEGRVRMLGIPSVEDLNVVTWEEHWNPYKTLRESLFSELDSVTLMVDEEMREFLVRGLAENGFDIVGLSADVEAIRQIKSPAEVELLRAVNTGTVEALRAVMKILDNTLLSAGFTLFFDLVLFEENAALPHGGFVTGNKILREETMVIIDVGAHFLGYSSDICRSFFMPPQKRSRLSVLASIVHRIWSGDSSLNAVEGQSPSLHEEKIRVWHLVKKAQTESVRKFTPNNTAADVDITARKIIAEAGYGDMKHRVGHGIGIKAHESPYLHQRNNVVLRAGMTFTAEPGIYLEGRFGIRHEDVFLVKEDWEAEILNGKPALGPYEP</sequence>
<dbReference type="PANTHER" id="PTHR46112:SF2">
    <property type="entry name" value="XAA-PRO AMINOPEPTIDASE P-RELATED"/>
    <property type="match status" value="1"/>
</dbReference>
<dbReference type="InterPro" id="IPR050659">
    <property type="entry name" value="Peptidase_M24B"/>
</dbReference>
<feature type="domain" description="Peptidase M24" evidence="1">
    <location>
        <begin position="254"/>
        <end position="315"/>
    </location>
</feature>
<keyword evidence="3" id="KW-1185">Reference proteome</keyword>
<name>A0A8E2EXW7_9PEZI</name>
<dbReference type="InterPro" id="IPR000994">
    <property type="entry name" value="Pept_M24"/>
</dbReference>
<dbReference type="SUPFAM" id="SSF53092">
    <property type="entry name" value="Creatinase/prolidase N-terminal domain"/>
    <property type="match status" value="1"/>
</dbReference>
<dbReference type="Gene3D" id="3.90.230.10">
    <property type="entry name" value="Creatinase/methionine aminopeptidase superfamily"/>
    <property type="match status" value="1"/>
</dbReference>
<dbReference type="Proteomes" id="UP000250140">
    <property type="component" value="Unassembled WGS sequence"/>
</dbReference>
<accession>A0A8E2EXW7</accession>
<reference evidence="2 3" key="1">
    <citation type="journal article" date="2016" name="Nat. Commun.">
        <title>Ectomycorrhizal ecology is imprinted in the genome of the dominant symbiotic fungus Cenococcum geophilum.</title>
        <authorList>
            <consortium name="DOE Joint Genome Institute"/>
            <person name="Peter M."/>
            <person name="Kohler A."/>
            <person name="Ohm R.A."/>
            <person name="Kuo A."/>
            <person name="Krutzmann J."/>
            <person name="Morin E."/>
            <person name="Arend M."/>
            <person name="Barry K.W."/>
            <person name="Binder M."/>
            <person name="Choi C."/>
            <person name="Clum A."/>
            <person name="Copeland A."/>
            <person name="Grisel N."/>
            <person name="Haridas S."/>
            <person name="Kipfer T."/>
            <person name="LaButti K."/>
            <person name="Lindquist E."/>
            <person name="Lipzen A."/>
            <person name="Maire R."/>
            <person name="Meier B."/>
            <person name="Mihaltcheva S."/>
            <person name="Molinier V."/>
            <person name="Murat C."/>
            <person name="Poggeler S."/>
            <person name="Quandt C.A."/>
            <person name="Sperisen C."/>
            <person name="Tritt A."/>
            <person name="Tisserant E."/>
            <person name="Crous P.W."/>
            <person name="Henrissat B."/>
            <person name="Nehls U."/>
            <person name="Egli S."/>
            <person name="Spatafora J.W."/>
            <person name="Grigoriev I.V."/>
            <person name="Martin F.M."/>
        </authorList>
    </citation>
    <scope>NUCLEOTIDE SEQUENCE [LARGE SCALE GENOMIC DNA]</scope>
    <source>
        <strain evidence="2 3">CBS 207.34</strain>
    </source>
</reference>
<dbReference type="OrthoDB" id="9995434at2759"/>
<evidence type="ECO:0000313" key="3">
    <source>
        <dbReference type="Proteomes" id="UP000250140"/>
    </source>
</evidence>
<organism evidence="2 3">
    <name type="scientific">Glonium stellatum</name>
    <dbReference type="NCBI Taxonomy" id="574774"/>
    <lineage>
        <taxon>Eukaryota</taxon>
        <taxon>Fungi</taxon>
        <taxon>Dikarya</taxon>
        <taxon>Ascomycota</taxon>
        <taxon>Pezizomycotina</taxon>
        <taxon>Dothideomycetes</taxon>
        <taxon>Pleosporomycetidae</taxon>
        <taxon>Gloniales</taxon>
        <taxon>Gloniaceae</taxon>
        <taxon>Glonium</taxon>
    </lineage>
</organism>
<evidence type="ECO:0000313" key="2">
    <source>
        <dbReference type="EMBL" id="OCL06683.1"/>
    </source>
</evidence>
<keyword evidence="2" id="KW-0031">Aminopeptidase</keyword>
<keyword evidence="2" id="KW-0378">Hydrolase</keyword>
<dbReference type="EMBL" id="KV750007">
    <property type="protein sequence ID" value="OCL06683.1"/>
    <property type="molecule type" value="Genomic_DNA"/>
</dbReference>
<dbReference type="GO" id="GO:0004177">
    <property type="term" value="F:aminopeptidase activity"/>
    <property type="evidence" value="ECO:0007669"/>
    <property type="project" value="UniProtKB-KW"/>
</dbReference>
<feature type="domain" description="Peptidase M24" evidence="1">
    <location>
        <begin position="347"/>
        <end position="448"/>
    </location>
</feature>
<dbReference type="SUPFAM" id="SSF55920">
    <property type="entry name" value="Creatinase/aminopeptidase"/>
    <property type="match status" value="1"/>
</dbReference>
<evidence type="ECO:0000259" key="1">
    <source>
        <dbReference type="Pfam" id="PF00557"/>
    </source>
</evidence>
<dbReference type="InterPro" id="IPR036005">
    <property type="entry name" value="Creatinase/aminopeptidase-like"/>
</dbReference>
<dbReference type="Pfam" id="PF00557">
    <property type="entry name" value="Peptidase_M24"/>
    <property type="match status" value="2"/>
</dbReference>
<gene>
    <name evidence="2" type="ORF">AOQ84DRAFT_365597</name>
</gene>
<dbReference type="PANTHER" id="PTHR46112">
    <property type="entry name" value="AMINOPEPTIDASE"/>
    <property type="match status" value="1"/>
</dbReference>
<dbReference type="Gene3D" id="3.40.350.10">
    <property type="entry name" value="Creatinase/prolidase N-terminal domain"/>
    <property type="match status" value="1"/>
</dbReference>